<reference evidence="1" key="1">
    <citation type="journal article" date="2014" name="Front. Microbiol.">
        <title>High frequency of phylogenetically diverse reductive dehalogenase-homologous genes in deep subseafloor sedimentary metagenomes.</title>
        <authorList>
            <person name="Kawai M."/>
            <person name="Futagami T."/>
            <person name="Toyoda A."/>
            <person name="Takaki Y."/>
            <person name="Nishi S."/>
            <person name="Hori S."/>
            <person name="Arai W."/>
            <person name="Tsubouchi T."/>
            <person name="Morono Y."/>
            <person name="Uchiyama I."/>
            <person name="Ito T."/>
            <person name="Fujiyama A."/>
            <person name="Inagaki F."/>
            <person name="Takami H."/>
        </authorList>
    </citation>
    <scope>NUCLEOTIDE SEQUENCE</scope>
    <source>
        <strain evidence="1">Expedition CK06-06</strain>
    </source>
</reference>
<accession>X0VQA8</accession>
<evidence type="ECO:0000313" key="1">
    <source>
        <dbReference type="EMBL" id="GAG20544.1"/>
    </source>
</evidence>
<dbReference type="EMBL" id="BARS01030329">
    <property type="protein sequence ID" value="GAG20544.1"/>
    <property type="molecule type" value="Genomic_DNA"/>
</dbReference>
<name>X0VQA8_9ZZZZ</name>
<dbReference type="AlphaFoldDB" id="X0VQA8"/>
<comment type="caution">
    <text evidence="1">The sequence shown here is derived from an EMBL/GenBank/DDBJ whole genome shotgun (WGS) entry which is preliminary data.</text>
</comment>
<sequence>MKISEKKIEKISEQILALLYSVSPKPLFTSHIAQEIARDEEFIKKLLSELKNKKLVIEIKKNPKGICYLKRSRWKISDRAYQVYKQHQDSI</sequence>
<protein>
    <submittedName>
        <fullName evidence="1">Uncharacterized protein</fullName>
    </submittedName>
</protein>
<proteinExistence type="predicted"/>
<organism evidence="1">
    <name type="scientific">marine sediment metagenome</name>
    <dbReference type="NCBI Taxonomy" id="412755"/>
    <lineage>
        <taxon>unclassified sequences</taxon>
        <taxon>metagenomes</taxon>
        <taxon>ecological metagenomes</taxon>
    </lineage>
</organism>
<gene>
    <name evidence="1" type="ORF">S01H1_47306</name>
</gene>